<proteinExistence type="predicted"/>
<protein>
    <submittedName>
        <fullName evidence="2">DUF2975 domain-containing protein</fullName>
    </submittedName>
</protein>
<feature type="transmembrane region" description="Helical" evidence="1">
    <location>
        <begin position="47"/>
        <end position="69"/>
    </location>
</feature>
<feature type="transmembrane region" description="Helical" evidence="1">
    <location>
        <begin position="121"/>
        <end position="140"/>
    </location>
</feature>
<keyword evidence="1" id="KW-0472">Membrane</keyword>
<name>A0AAU7DWJ7_9MICO</name>
<sequence>MSKIIVLVLRITLVFFLLSAVLAQVLVPSIAADVGKNLPELQHLVVPYAMLAIIAILIFQVAIIAVWKLTSLVTANSLFTPAAPRLCKVILICAAAATALSTLVFGHLILIENNGGPGAVYMLVIGLFVGVAIALTMYVLGQMLDAATREHNELKEVI</sequence>
<dbReference type="Pfam" id="PF11188">
    <property type="entry name" value="DUF2975"/>
    <property type="match status" value="1"/>
</dbReference>
<organism evidence="2">
    <name type="scientific">Jonesiaceae bacterium BS-20</name>
    <dbReference type="NCBI Taxonomy" id="3120821"/>
    <lineage>
        <taxon>Bacteria</taxon>
        <taxon>Bacillati</taxon>
        <taxon>Actinomycetota</taxon>
        <taxon>Actinomycetes</taxon>
        <taxon>Micrococcales</taxon>
        <taxon>Jonesiaceae</taxon>
    </lineage>
</organism>
<dbReference type="EMBL" id="CP146203">
    <property type="protein sequence ID" value="XBH21714.1"/>
    <property type="molecule type" value="Genomic_DNA"/>
</dbReference>
<accession>A0AAU7DWJ7</accession>
<dbReference type="AlphaFoldDB" id="A0AAU7DWJ7"/>
<gene>
    <name evidence="2" type="ORF">V5R04_00345</name>
</gene>
<keyword evidence="1" id="KW-1133">Transmembrane helix</keyword>
<feature type="transmembrane region" description="Helical" evidence="1">
    <location>
        <begin position="89"/>
        <end position="109"/>
    </location>
</feature>
<keyword evidence="1" id="KW-0812">Transmembrane</keyword>
<evidence type="ECO:0000256" key="1">
    <source>
        <dbReference type="SAM" id="Phobius"/>
    </source>
</evidence>
<evidence type="ECO:0000313" key="2">
    <source>
        <dbReference type="EMBL" id="XBH21714.1"/>
    </source>
</evidence>
<dbReference type="InterPro" id="IPR021354">
    <property type="entry name" value="DUF2975"/>
</dbReference>
<reference evidence="2" key="1">
    <citation type="submission" date="2024-02" db="EMBL/GenBank/DDBJ databases">
        <title>Tomenella chthoni gen. nov. sp. nov., a member of the family Jonesiaceae isolated from bat guano.</title>
        <authorList>
            <person name="Miller S.L."/>
            <person name="King J."/>
            <person name="Sankaranarayanan K."/>
            <person name="Lawson P.A."/>
        </authorList>
    </citation>
    <scope>NUCLEOTIDE SEQUENCE</scope>
    <source>
        <strain evidence="2">BS-20</strain>
    </source>
</reference>